<dbReference type="EMBL" id="CAJOBC010121598">
    <property type="protein sequence ID" value="CAF4576797.1"/>
    <property type="molecule type" value="Genomic_DNA"/>
</dbReference>
<dbReference type="Proteomes" id="UP000663829">
    <property type="component" value="Unassembled WGS sequence"/>
</dbReference>
<dbReference type="AlphaFoldDB" id="A0A816ESW0"/>
<gene>
    <name evidence="1" type="ORF">GPM918_LOCUS45467</name>
    <name evidence="2" type="ORF">SRO942_LOCUS47991</name>
</gene>
<accession>A0A816ESW0</accession>
<evidence type="ECO:0000313" key="3">
    <source>
        <dbReference type="Proteomes" id="UP000663829"/>
    </source>
</evidence>
<keyword evidence="3" id="KW-1185">Reference proteome</keyword>
<protein>
    <submittedName>
        <fullName evidence="1">Uncharacterized protein</fullName>
    </submittedName>
</protein>
<organism evidence="1 3">
    <name type="scientific">Didymodactylos carnosus</name>
    <dbReference type="NCBI Taxonomy" id="1234261"/>
    <lineage>
        <taxon>Eukaryota</taxon>
        <taxon>Metazoa</taxon>
        <taxon>Spiralia</taxon>
        <taxon>Gnathifera</taxon>
        <taxon>Rotifera</taxon>
        <taxon>Eurotatoria</taxon>
        <taxon>Bdelloidea</taxon>
        <taxon>Philodinida</taxon>
        <taxon>Philodinidae</taxon>
        <taxon>Didymodactylos</taxon>
    </lineage>
</organism>
<evidence type="ECO:0000313" key="2">
    <source>
        <dbReference type="EMBL" id="CAF4576797.1"/>
    </source>
</evidence>
<feature type="non-terminal residue" evidence="1">
    <location>
        <position position="1"/>
    </location>
</feature>
<dbReference type="Proteomes" id="UP000681722">
    <property type="component" value="Unassembled WGS sequence"/>
</dbReference>
<comment type="caution">
    <text evidence="1">The sequence shown here is derived from an EMBL/GenBank/DDBJ whole genome shotgun (WGS) entry which is preliminary data.</text>
</comment>
<evidence type="ECO:0000313" key="1">
    <source>
        <dbReference type="EMBL" id="CAF1650143.1"/>
    </source>
</evidence>
<name>A0A816ESW0_9BILA</name>
<proteinExistence type="predicted"/>
<dbReference type="EMBL" id="CAJNOQ010051089">
    <property type="protein sequence ID" value="CAF1650143.1"/>
    <property type="molecule type" value="Genomic_DNA"/>
</dbReference>
<sequence>MYAPDIFGDYNVDLEQDTAK</sequence>
<reference evidence="1" key="1">
    <citation type="submission" date="2021-02" db="EMBL/GenBank/DDBJ databases">
        <authorList>
            <person name="Nowell W R."/>
        </authorList>
    </citation>
    <scope>NUCLEOTIDE SEQUENCE</scope>
</reference>